<dbReference type="RefSeq" id="XP_016969346.1">
    <property type="nucleotide sequence ID" value="XM_017113857.1"/>
</dbReference>
<accession>A0A6P4E7C2</accession>
<gene>
    <name evidence="2" type="primary">LOC108037310</name>
</gene>
<protein>
    <submittedName>
        <fullName evidence="2">Uncharacterized protein LOC108037310</fullName>
    </submittedName>
</protein>
<evidence type="ECO:0000313" key="2">
    <source>
        <dbReference type="RefSeq" id="XP_016969346.1"/>
    </source>
</evidence>
<reference evidence="2" key="1">
    <citation type="submission" date="2025-08" db="UniProtKB">
        <authorList>
            <consortium name="RefSeq"/>
        </authorList>
    </citation>
    <scope>IDENTIFICATION</scope>
</reference>
<dbReference type="RefSeq" id="XP_016969346.2">
    <property type="nucleotide sequence ID" value="XM_017113857.2"/>
</dbReference>
<dbReference type="OrthoDB" id="7850641at2759"/>
<organism evidence="2">
    <name type="scientific">Drosophila rhopaloa</name>
    <name type="common">Fruit fly</name>
    <dbReference type="NCBI Taxonomy" id="1041015"/>
    <lineage>
        <taxon>Eukaryota</taxon>
        <taxon>Metazoa</taxon>
        <taxon>Ecdysozoa</taxon>
        <taxon>Arthropoda</taxon>
        <taxon>Hexapoda</taxon>
        <taxon>Insecta</taxon>
        <taxon>Pterygota</taxon>
        <taxon>Neoptera</taxon>
        <taxon>Endopterygota</taxon>
        <taxon>Diptera</taxon>
        <taxon>Brachycera</taxon>
        <taxon>Muscomorpha</taxon>
        <taxon>Ephydroidea</taxon>
        <taxon>Drosophilidae</taxon>
        <taxon>Drosophila</taxon>
        <taxon>Sophophora</taxon>
    </lineage>
</organism>
<dbReference type="AlphaFoldDB" id="A0A6P4E7C2"/>
<sequence length="204" mass="23310">MCTRNQYLELVSLFAQAKPQKPRVLRPCHQHELLLQLICRRKELLTKSQLEDLIWNISNGPKKKTSKSRRRQCGGMDVQTEPTDAEVVFGCSEKTPPGTISNRGWGRSRIEWLRKLEVQQKQYYQAWQESQGVNACNKPSGISSQKDKEPSILKAKESSGSKDKDTRKARKKQPGCWSLLPFSCAWDLGHDSSCQDVPHRKKSS</sequence>
<evidence type="ECO:0000256" key="1">
    <source>
        <dbReference type="SAM" id="MobiDB-lite"/>
    </source>
</evidence>
<dbReference type="GeneID" id="108037310"/>
<dbReference type="OMA" id="CHQHELL"/>
<feature type="compositionally biased region" description="Basic and acidic residues" evidence="1">
    <location>
        <begin position="145"/>
        <end position="166"/>
    </location>
</feature>
<name>A0A6P4E7C2_DRORH</name>
<feature type="region of interest" description="Disordered" evidence="1">
    <location>
        <begin position="134"/>
        <end position="173"/>
    </location>
</feature>
<proteinExistence type="predicted"/>